<feature type="coiled-coil region" evidence="1">
    <location>
        <begin position="75"/>
        <end position="102"/>
    </location>
</feature>
<protein>
    <submittedName>
        <fullName evidence="3">Uncharacterized protein</fullName>
    </submittedName>
</protein>
<sequence length="233" mass="26733">MCLREIKASIITIPINPTNFLQTRLSPGVTNFASGDWLHPGNVPSTGELWPVFQIQIQYQTTQARHLTESFAHMLSAVSDKLRSLRQSINELADDMSSLRRSQQEQASKLDVIADDMRFFRRSQQEQASKLNAIADNVHSLDHSRKKQATDIAWLQDHRRARAIKISQLKTVCKVVSGHDHTKTFIRKRSSQGDTDPFIKGKDHKTRTRRRTSLLRSCKGSRLFLLGYHMEIR</sequence>
<organism evidence="3 4">
    <name type="scientific">Rhizoclosmatium globosum</name>
    <dbReference type="NCBI Taxonomy" id="329046"/>
    <lineage>
        <taxon>Eukaryota</taxon>
        <taxon>Fungi</taxon>
        <taxon>Fungi incertae sedis</taxon>
        <taxon>Chytridiomycota</taxon>
        <taxon>Chytridiomycota incertae sedis</taxon>
        <taxon>Chytridiomycetes</taxon>
        <taxon>Chytridiales</taxon>
        <taxon>Chytriomycetaceae</taxon>
        <taxon>Rhizoclosmatium</taxon>
    </lineage>
</organism>
<evidence type="ECO:0000313" key="4">
    <source>
        <dbReference type="Proteomes" id="UP000193642"/>
    </source>
</evidence>
<gene>
    <name evidence="3" type="ORF">BCR33DRAFT_713115</name>
</gene>
<comment type="caution">
    <text evidence="3">The sequence shown here is derived from an EMBL/GenBank/DDBJ whole genome shotgun (WGS) entry which is preliminary data.</text>
</comment>
<feature type="region of interest" description="Disordered" evidence="2">
    <location>
        <begin position="188"/>
        <end position="207"/>
    </location>
</feature>
<reference evidence="3 4" key="1">
    <citation type="submission" date="2016-07" db="EMBL/GenBank/DDBJ databases">
        <title>Pervasive Adenine N6-methylation of Active Genes in Fungi.</title>
        <authorList>
            <consortium name="DOE Joint Genome Institute"/>
            <person name="Mondo S.J."/>
            <person name="Dannebaum R.O."/>
            <person name="Kuo R.C."/>
            <person name="Labutti K."/>
            <person name="Haridas S."/>
            <person name="Kuo A."/>
            <person name="Salamov A."/>
            <person name="Ahrendt S.R."/>
            <person name="Lipzen A."/>
            <person name="Sullivan W."/>
            <person name="Andreopoulos W.B."/>
            <person name="Clum A."/>
            <person name="Lindquist E."/>
            <person name="Daum C."/>
            <person name="Ramamoorthy G.K."/>
            <person name="Gryganskyi A."/>
            <person name="Culley D."/>
            <person name="Magnuson J.K."/>
            <person name="James T.Y."/>
            <person name="O'Malley M.A."/>
            <person name="Stajich J.E."/>
            <person name="Spatafora J.W."/>
            <person name="Visel A."/>
            <person name="Grigoriev I.V."/>
        </authorList>
    </citation>
    <scope>NUCLEOTIDE SEQUENCE [LARGE SCALE GENOMIC DNA]</scope>
    <source>
        <strain evidence="3 4">JEL800</strain>
    </source>
</reference>
<dbReference type="EMBL" id="MCGO01000007">
    <property type="protein sequence ID" value="ORY50285.1"/>
    <property type="molecule type" value="Genomic_DNA"/>
</dbReference>
<accession>A0A1Y2CVC5</accession>
<dbReference type="Proteomes" id="UP000193642">
    <property type="component" value="Unassembled WGS sequence"/>
</dbReference>
<keyword evidence="4" id="KW-1185">Reference proteome</keyword>
<proteinExistence type="predicted"/>
<dbReference type="AlphaFoldDB" id="A0A1Y2CVC5"/>
<evidence type="ECO:0000256" key="2">
    <source>
        <dbReference type="SAM" id="MobiDB-lite"/>
    </source>
</evidence>
<name>A0A1Y2CVC5_9FUNG</name>
<keyword evidence="1" id="KW-0175">Coiled coil</keyword>
<evidence type="ECO:0000256" key="1">
    <source>
        <dbReference type="SAM" id="Coils"/>
    </source>
</evidence>
<evidence type="ECO:0000313" key="3">
    <source>
        <dbReference type="EMBL" id="ORY50285.1"/>
    </source>
</evidence>